<feature type="chain" id="PRO_5014629661" description="Porin domain-containing protein" evidence="1">
    <location>
        <begin position="30"/>
        <end position="356"/>
    </location>
</feature>
<keyword evidence="1" id="KW-0732">Signal</keyword>
<evidence type="ECO:0000313" key="3">
    <source>
        <dbReference type="Proteomes" id="UP000235116"/>
    </source>
</evidence>
<name>A0A2K9LFP4_9GAMM</name>
<evidence type="ECO:0008006" key="4">
    <source>
        <dbReference type="Google" id="ProtNLM"/>
    </source>
</evidence>
<dbReference type="Proteomes" id="UP000235116">
    <property type="component" value="Chromosome"/>
</dbReference>
<dbReference type="OrthoDB" id="197869at2"/>
<evidence type="ECO:0000313" key="2">
    <source>
        <dbReference type="EMBL" id="AUM11063.1"/>
    </source>
</evidence>
<reference evidence="3" key="1">
    <citation type="submission" date="2017-08" db="EMBL/GenBank/DDBJ databases">
        <title>Direct submision.</title>
        <authorList>
            <person name="Kim S.-J."/>
            <person name="Rhee S.-K."/>
        </authorList>
    </citation>
    <scope>NUCLEOTIDE SEQUENCE [LARGE SCALE GENOMIC DNA]</scope>
    <source>
        <strain evidence="3">GI5</strain>
    </source>
</reference>
<dbReference type="EMBL" id="CP022684">
    <property type="protein sequence ID" value="AUM11063.1"/>
    <property type="molecule type" value="Genomic_DNA"/>
</dbReference>
<protein>
    <recommendedName>
        <fullName evidence="4">Porin domain-containing protein</fullName>
    </recommendedName>
</protein>
<gene>
    <name evidence="2" type="ORF">Kalk_00800</name>
</gene>
<dbReference type="SUPFAM" id="SSF56935">
    <property type="entry name" value="Porins"/>
    <property type="match status" value="1"/>
</dbReference>
<organism evidence="2 3">
    <name type="scientific">Ketobacter alkanivorans</name>
    <dbReference type="NCBI Taxonomy" id="1917421"/>
    <lineage>
        <taxon>Bacteria</taxon>
        <taxon>Pseudomonadati</taxon>
        <taxon>Pseudomonadota</taxon>
        <taxon>Gammaproteobacteria</taxon>
        <taxon>Pseudomonadales</taxon>
        <taxon>Ketobacteraceae</taxon>
        <taxon>Ketobacter</taxon>
    </lineage>
</organism>
<dbReference type="RefSeq" id="WP_101892405.1">
    <property type="nucleotide sequence ID" value="NZ_CP022684.1"/>
</dbReference>
<sequence>MPRTKFTIAQVTSRLMLASCFMTPGLSDAADITWSGFASVAAGQTLGSDDAEYVVDNVTGGAYDNTLRFLPESTMAIQAFAQVNESVSATVQAVAKGSNEKSFDTSFEWAYATLVVTDNTKINFGRFRAPLFYYSDFLDTSYAYYWLRAPTDMYVAPYSTTTGVSLNDFRYLGDFELSTQIWTGEEQIEFLGSPGELTDMIGINFMLAYDWIKLRAVYNTMDSAIEGLGVDTKLIYSAYAVIADYENFKFRSEYGNLEDDDTGLEDKFGYASVGYTIGNFTPHYTYSEQDRAAFFLAEVETHTIGIRWDYLPGTAFKLEYSESTTEATPCDPMSGMCLPPQETKIEVVAAAIDLVF</sequence>
<feature type="signal peptide" evidence="1">
    <location>
        <begin position="1"/>
        <end position="29"/>
    </location>
</feature>
<evidence type="ECO:0000256" key="1">
    <source>
        <dbReference type="SAM" id="SignalP"/>
    </source>
</evidence>
<proteinExistence type="predicted"/>
<dbReference type="KEGG" id="kak:Kalk_00800"/>
<keyword evidence="3" id="KW-1185">Reference proteome</keyword>
<accession>A0A2K9LFP4</accession>
<dbReference type="AlphaFoldDB" id="A0A2K9LFP4"/>